<reference evidence="4 5" key="1">
    <citation type="submission" date="2023-03" db="EMBL/GenBank/DDBJ databases">
        <authorList>
            <person name="Kaur S."/>
            <person name="Espinosa-Saiz D."/>
            <person name="Velazquez E."/>
            <person name="Menendez E."/>
            <person name="diCenzo G.C."/>
        </authorList>
    </citation>
    <scope>NUCLEOTIDE SEQUENCE [LARGE SCALE GENOMIC DNA]</scope>
    <source>
        <strain evidence="4 5">LMG 27395</strain>
    </source>
</reference>
<name>A0ABY8D4D4_9HYPH</name>
<keyword evidence="5" id="KW-1185">Reference proteome</keyword>
<evidence type="ECO:0000313" key="4">
    <source>
        <dbReference type="EMBL" id="WEX84638.1"/>
    </source>
</evidence>
<protein>
    <submittedName>
        <fullName evidence="4">Phage tail tape measure protein</fullName>
    </submittedName>
</protein>
<dbReference type="Pfam" id="PF10145">
    <property type="entry name" value="PhageMin_Tail"/>
    <property type="match status" value="1"/>
</dbReference>
<dbReference type="InterPro" id="IPR010090">
    <property type="entry name" value="Phage_tape_meas"/>
</dbReference>
<dbReference type="PANTHER" id="PTHR37813:SF1">
    <property type="entry name" value="FELS-2 PROPHAGE PROTEIN"/>
    <property type="match status" value="1"/>
</dbReference>
<dbReference type="EMBL" id="CP120371">
    <property type="protein sequence ID" value="WEX84638.1"/>
    <property type="molecule type" value="Genomic_DNA"/>
</dbReference>
<feature type="transmembrane region" description="Helical" evidence="2">
    <location>
        <begin position="410"/>
        <end position="433"/>
    </location>
</feature>
<keyword evidence="1" id="KW-1188">Viral release from host cell</keyword>
<organism evidence="4 5">
    <name type="scientific">Sinorhizobium numidicum</name>
    <dbReference type="NCBI Taxonomy" id="680248"/>
    <lineage>
        <taxon>Bacteria</taxon>
        <taxon>Pseudomonadati</taxon>
        <taxon>Pseudomonadota</taxon>
        <taxon>Alphaproteobacteria</taxon>
        <taxon>Hyphomicrobiales</taxon>
        <taxon>Rhizobiaceae</taxon>
        <taxon>Sinorhizobium/Ensifer group</taxon>
        <taxon>Sinorhizobium</taxon>
    </lineage>
</organism>
<accession>A0ABY8D4D4</accession>
<feature type="domain" description="Phage tail tape measure protein" evidence="3">
    <location>
        <begin position="110"/>
        <end position="312"/>
    </location>
</feature>
<dbReference type="NCBIfam" id="TIGR01760">
    <property type="entry name" value="tape_meas_TP901"/>
    <property type="match status" value="1"/>
</dbReference>
<sequence>MAGRTLTSSLVVRLIDQVSGPARKAASGLLGLNRAASGSFGSRLGAAIERNNRALDNARGSLFDAAAGFFALKGAIAGPVREAMAFESAMADVKKVVDFPTPKAFKEFQQALMDLSKTVPMSVNGLAQIAAAAGQAGIAGDDLIKFTEAAAKVGVAFDISADQAGDAIAKLMTGLGLTIDEAVLLTDSMNHLSNAQASSAAEILDVVRRVGAQSKQFGFTATQVSAFASAMISAGAETDVAATSFRNMAQALTRGESATDRQDAAFKKLGLNAKKVAKAMQKDAVATTIDVLERISKLPKETQAAISSDLFGNEARALGPLLTNIDLLRKSIGLVDNQAKFAGSSFREFAVRSKTFENAVQVFNNRLSALKIVIGAALIPALNDLMDRLAPIVDGITSFAQAHPDLTRNVIAATAAVVGFKIATAGLTFVGLIGRGGALSMLALGFNTVGRAAIAATRGARGMVALQSSLAAMSGIRYTGLNAAVDALKGMALAVPGVSAISGALSAVGAALATISAPAWGLIALGVAAVAGAGALLWKYWDRTSSVVSGVARALGEQFAPAIEAAKPYLEWLRPVGEAIASGWGKASQAISDFAGWIGSFFEQEVLSEDQKAAWERAGHDAATRMIEAIKSVFTGLVDWAAGIGAQIGAAIANSAINAVNKVRGYLPTWAGGVEGPGPATDNAAAKPAVSGHRARGGPVWPGGSFLVGEKEPEVFTPKSAGTITPASKAGLSGPITIGPFNINGVSDPMEAARRARDLVRDEIDSLLRGAHADFPAR</sequence>
<evidence type="ECO:0000259" key="3">
    <source>
        <dbReference type="Pfam" id="PF10145"/>
    </source>
</evidence>
<evidence type="ECO:0000256" key="1">
    <source>
        <dbReference type="ARBA" id="ARBA00022612"/>
    </source>
</evidence>
<keyword evidence="2" id="KW-0472">Membrane</keyword>
<evidence type="ECO:0000313" key="5">
    <source>
        <dbReference type="Proteomes" id="UP001235547"/>
    </source>
</evidence>
<gene>
    <name evidence="4" type="ORF">PYH38_003536</name>
</gene>
<dbReference type="PANTHER" id="PTHR37813">
    <property type="entry name" value="FELS-2 PROPHAGE PROTEIN"/>
    <property type="match status" value="1"/>
</dbReference>
<proteinExistence type="predicted"/>
<keyword evidence="2" id="KW-0812">Transmembrane</keyword>
<dbReference type="Proteomes" id="UP001235547">
    <property type="component" value="Chromosome 1"/>
</dbReference>
<keyword evidence="2" id="KW-1133">Transmembrane helix</keyword>
<evidence type="ECO:0000256" key="2">
    <source>
        <dbReference type="SAM" id="Phobius"/>
    </source>
</evidence>
<feature type="transmembrane region" description="Helical" evidence="2">
    <location>
        <begin position="491"/>
        <end position="513"/>
    </location>
</feature>
<feature type="transmembrane region" description="Helical" evidence="2">
    <location>
        <begin position="519"/>
        <end position="538"/>
    </location>
</feature>
<dbReference type="RefSeq" id="WP_280735557.1">
    <property type="nucleotide sequence ID" value="NZ_CP120368.1"/>
</dbReference>